<organism evidence="1">
    <name type="scientific">uncultured Dysgonomonas sp</name>
    <dbReference type="NCBI Taxonomy" id="206096"/>
    <lineage>
        <taxon>Bacteria</taxon>
        <taxon>Pseudomonadati</taxon>
        <taxon>Bacteroidota</taxon>
        <taxon>Bacteroidia</taxon>
        <taxon>Bacteroidales</taxon>
        <taxon>Dysgonomonadaceae</taxon>
        <taxon>Dysgonomonas</taxon>
        <taxon>environmental samples</taxon>
    </lineage>
</organism>
<sequence>MKLFKILIIFIFPILTLACSRKAELTNGEIKIEWKETSDGWIISSVKNKNQDVWKSWGNPDGEITILFSETKPTDTALTVVQQNGDTASFPEDFKYVIDKYKRAISEVPMNRAGKPYSFYPELETLSDNSAVFSKELEIGKVLITYMFDENYSHDICVKTSFVAYKDGYFSLASVSLGNIDRDMLEWGVVPGFFQGNKINEDFDLSYVYAQGLPEFPVLCRESTITSPMSAITNKTGNTLAVIVNPEHVSERYVEDKEIHNKIWKIALSHMNKKSKLTPTAYHPILGEEGSQKTKGDTINFAYRFTLKQSDWFDVYKHAVYNIYDFNQSVALKESTKSLTDRILSMRKYLTDDKTSFWNTADYNNLKIGAQLYMSAVSEAENDAIKNSDIAAAWMLASITDDEKIKTARLPYLRNFKIAQQDENDGFFHGAAKGQYYLMKKKKFIEEWGNHYEPIGLTYYTLIDIANILLYEPNDSVLLEKLKDGAERLISWQREDGSWPLAFDKDTHEVIYKDLQDYRPTFYGMFVAYKMLKDKKYLDAAVKGADWYVKNAVANGSFTGVCGDVRFVNDFATAQSAQALLDLYEIVPEQTYLDAAIETAKIYTTSIYTYPTPSSEMKIFKGKQVQDWQLSQVGLGFEHGGTIGSAVNHGPILLSSHAGMFVRIYQLTKEAIFLDMARAAAIGRDAFVNKGNNVASYYWKRFDEGPGVFPHHAWWQVGWITDYLVAEAEIRSGNTISFPRGYVSPKVGPHQPVGFEKGTFNDEKVSLLLYPDLLEVDNPNIDYFFMKAENTESFYLVLLNQQQKVNNVKWSINPSVAKQKGLKVKKRTNIEEIEAWGIQIIKINI</sequence>
<dbReference type="RefSeq" id="WP_296940170.1">
    <property type="nucleotide sequence ID" value="NZ_LT599032.1"/>
</dbReference>
<dbReference type="InterPro" id="IPR008928">
    <property type="entry name" value="6-hairpin_glycosidase_sf"/>
</dbReference>
<reference evidence="1" key="1">
    <citation type="submission" date="2016-04" db="EMBL/GenBank/DDBJ databases">
        <authorList>
            <person name="Evans L.H."/>
            <person name="Alamgir A."/>
            <person name="Owens N."/>
            <person name="Weber N.D."/>
            <person name="Virtaneva K."/>
            <person name="Barbian K."/>
            <person name="Babar A."/>
            <person name="Rosenke K."/>
        </authorList>
    </citation>
    <scope>NUCLEOTIDE SEQUENCE</scope>
    <source>
        <strain evidence="1">86-1</strain>
    </source>
</reference>
<name>A0A212JCT6_9BACT</name>
<gene>
    <name evidence="1" type="ORF">KL86DYS1_11862</name>
</gene>
<dbReference type="GO" id="GO:0005975">
    <property type="term" value="P:carbohydrate metabolic process"/>
    <property type="evidence" value="ECO:0007669"/>
    <property type="project" value="InterPro"/>
</dbReference>
<evidence type="ECO:0000313" key="1">
    <source>
        <dbReference type="EMBL" id="SBV97256.1"/>
    </source>
</evidence>
<proteinExistence type="predicted"/>
<dbReference type="AlphaFoldDB" id="A0A212JCT6"/>
<dbReference type="SUPFAM" id="SSF48208">
    <property type="entry name" value="Six-hairpin glycosidases"/>
    <property type="match status" value="1"/>
</dbReference>
<dbReference type="Gene3D" id="1.50.10.20">
    <property type="match status" value="1"/>
</dbReference>
<dbReference type="EMBL" id="FLUM01000001">
    <property type="protein sequence ID" value="SBV97256.1"/>
    <property type="molecule type" value="Genomic_DNA"/>
</dbReference>
<dbReference type="PROSITE" id="PS51257">
    <property type="entry name" value="PROKAR_LIPOPROTEIN"/>
    <property type="match status" value="1"/>
</dbReference>
<accession>A0A212JCT6</accession>
<protein>
    <recommendedName>
        <fullName evidence="2">Glycerophosphoryl diester phosphodiesterase</fullName>
    </recommendedName>
</protein>
<evidence type="ECO:0008006" key="2">
    <source>
        <dbReference type="Google" id="ProtNLM"/>
    </source>
</evidence>